<dbReference type="PANTHER" id="PTHR11104">
    <property type="entry name" value="AMINOGLYCOSIDE N3-ACETYLTRANSFERASE"/>
    <property type="match status" value="1"/>
</dbReference>
<evidence type="ECO:0000313" key="5">
    <source>
        <dbReference type="EMBL" id="MBM7616207.1"/>
    </source>
</evidence>
<organism evidence="5 6">
    <name type="scientific">Alkaliphilus hydrothermalis</name>
    <dbReference type="NCBI Taxonomy" id="1482730"/>
    <lineage>
        <taxon>Bacteria</taxon>
        <taxon>Bacillati</taxon>
        <taxon>Bacillota</taxon>
        <taxon>Clostridia</taxon>
        <taxon>Peptostreptococcales</taxon>
        <taxon>Natronincolaceae</taxon>
        <taxon>Alkaliphilus</taxon>
    </lineage>
</organism>
<comment type="caution">
    <text evidence="5">The sequence shown here is derived from an EMBL/GenBank/DDBJ whole genome shotgun (WGS) entry which is preliminary data.</text>
</comment>
<proteinExistence type="inferred from homology"/>
<evidence type="ECO:0000256" key="1">
    <source>
        <dbReference type="ARBA" id="ARBA00006383"/>
    </source>
</evidence>
<dbReference type="Pfam" id="PF02522">
    <property type="entry name" value="Antibiotic_NAT"/>
    <property type="match status" value="1"/>
</dbReference>
<keyword evidence="6" id="KW-1185">Reference proteome</keyword>
<keyword evidence="2 4" id="KW-0808">Transferase</keyword>
<evidence type="ECO:0000313" key="6">
    <source>
        <dbReference type="Proteomes" id="UP001314796"/>
    </source>
</evidence>
<sequence length="261" mass="29376">MKVNKSDLISKLNEVGISKNSTIIVHSSLSSFGYVEGGAPIVVDSLKELVGSEGNILMPTFTYSKGVFNQGSSSLVGKITEVFRKDKDVIRSKHPTHSVAVFGKDQKRLVRNHFYKEPFGIGSPWWNVWKMEGSIVLIGVDNTKNSFIHFVERLFELPYKRTVNVMYKDSFGKIAKRTINGYPGDSLGFNKLNNLFEEQGIVKSTKIGNSNVLVMNTVDVVECLSKILVNDLYYLLCDRADCYRCENAKNMIRESGYNEYA</sequence>
<evidence type="ECO:0000256" key="4">
    <source>
        <dbReference type="RuleBase" id="RU365031"/>
    </source>
</evidence>
<dbReference type="InterPro" id="IPR003679">
    <property type="entry name" value="Amioglycoside_AcTrfase"/>
</dbReference>
<accession>A0ABS2NTD4</accession>
<dbReference type="EC" id="2.3.1.-" evidence="4"/>
<keyword evidence="4" id="KW-0046">Antibiotic resistance</keyword>
<protein>
    <recommendedName>
        <fullName evidence="4">Aminoglycoside N(3)-acetyltransferase</fullName>
        <ecNumber evidence="4">2.3.1.-</ecNumber>
    </recommendedName>
</protein>
<dbReference type="SUPFAM" id="SSF110710">
    <property type="entry name" value="TTHA0583/YokD-like"/>
    <property type="match status" value="1"/>
</dbReference>
<keyword evidence="3 4" id="KW-0012">Acyltransferase</keyword>
<dbReference type="InterPro" id="IPR028345">
    <property type="entry name" value="Antibiotic_NAT-like"/>
</dbReference>
<reference evidence="5 6" key="1">
    <citation type="submission" date="2021-01" db="EMBL/GenBank/DDBJ databases">
        <title>Genomic Encyclopedia of Type Strains, Phase IV (KMG-IV): sequencing the most valuable type-strain genomes for metagenomic binning, comparative biology and taxonomic classification.</title>
        <authorList>
            <person name="Goeker M."/>
        </authorList>
    </citation>
    <scope>NUCLEOTIDE SEQUENCE [LARGE SCALE GENOMIC DNA]</scope>
    <source>
        <strain evidence="5 6">DSM 25890</strain>
    </source>
</reference>
<comment type="catalytic activity">
    <reaction evidence="4">
        <text>a 2-deoxystreptamine antibiotic + acetyl-CoA = an N(3)-acetyl-2-deoxystreptamine antibiotic + CoA + H(+)</text>
        <dbReference type="Rhea" id="RHEA:12665"/>
        <dbReference type="ChEBI" id="CHEBI:15378"/>
        <dbReference type="ChEBI" id="CHEBI:57287"/>
        <dbReference type="ChEBI" id="CHEBI:57288"/>
        <dbReference type="ChEBI" id="CHEBI:57921"/>
        <dbReference type="ChEBI" id="CHEBI:77452"/>
        <dbReference type="EC" id="2.3.1.81"/>
    </reaction>
</comment>
<comment type="similarity">
    <text evidence="1 4">Belongs to the antibiotic N-acetyltransferase family.</text>
</comment>
<evidence type="ECO:0000256" key="2">
    <source>
        <dbReference type="ARBA" id="ARBA00022679"/>
    </source>
</evidence>
<dbReference type="Proteomes" id="UP001314796">
    <property type="component" value="Unassembled WGS sequence"/>
</dbReference>
<dbReference type="RefSeq" id="WP_204404192.1">
    <property type="nucleotide sequence ID" value="NZ_JAFBEE010000027.1"/>
</dbReference>
<dbReference type="EMBL" id="JAFBEE010000027">
    <property type="protein sequence ID" value="MBM7616207.1"/>
    <property type="molecule type" value="Genomic_DNA"/>
</dbReference>
<name>A0ABS2NTD4_9FIRM</name>
<dbReference type="PANTHER" id="PTHR11104:SF0">
    <property type="entry name" value="SPBETA PROPHAGE-DERIVED AMINOGLYCOSIDE N(3')-ACETYLTRANSFERASE-LIKE PROTEIN YOKD"/>
    <property type="match status" value="1"/>
</dbReference>
<gene>
    <name evidence="5" type="ORF">JOC73_002789</name>
</gene>
<evidence type="ECO:0000256" key="3">
    <source>
        <dbReference type="ARBA" id="ARBA00023315"/>
    </source>
</evidence>
<dbReference type="GO" id="GO:0046353">
    <property type="term" value="F:aminoglycoside 3-N-acetyltransferase activity"/>
    <property type="evidence" value="ECO:0007669"/>
    <property type="project" value="UniProtKB-EC"/>
</dbReference>